<evidence type="ECO:0000256" key="1">
    <source>
        <dbReference type="ARBA" id="ARBA00022475"/>
    </source>
</evidence>
<dbReference type="InterPro" id="IPR050083">
    <property type="entry name" value="HtpX_protease"/>
</dbReference>
<sequence>MPVETQDAVPARVRKTFPGISSRAYEHPADRAALTALRKLAGFDSLLKMLNGLIGERRVRLLLLGNAVQVSPQQFPRLDGLLADACRILDQENAPELFVQQTPVVNAMTIGMDRPVIVLTTGLVELLDEEELRFVIGHELGHAFSGHAVYRTMLIWLLNLTGAASALPGGILGLQALITALLEWFRKAEISCDRAGLLVSQDVEAAVRTHMKLAGGAHLHEMNPMSFIEQGREYESTGDLRDSLLRFSITREMTHPFPSVRALDLTRWIDSGAYARVMTGEYPRRSDDGSASARAAAKDAFDSYNEGIRTSSDPLMGKVRDFMREAGAVGDRLGEKMYRKWGPNGPQDRAGAEPEDSED</sequence>
<evidence type="ECO:0000313" key="13">
    <source>
        <dbReference type="EMBL" id="MBR7830007.1"/>
    </source>
</evidence>
<evidence type="ECO:0000256" key="3">
    <source>
        <dbReference type="ARBA" id="ARBA00022692"/>
    </source>
</evidence>
<gene>
    <name evidence="13" type="ORF">KDK95_27135</name>
</gene>
<evidence type="ECO:0000256" key="10">
    <source>
        <dbReference type="RuleBase" id="RU003983"/>
    </source>
</evidence>
<evidence type="ECO:0000259" key="12">
    <source>
        <dbReference type="Pfam" id="PF01435"/>
    </source>
</evidence>
<organism evidence="13 14">
    <name type="scientific">Actinospica acidithermotolerans</name>
    <dbReference type="NCBI Taxonomy" id="2828514"/>
    <lineage>
        <taxon>Bacteria</taxon>
        <taxon>Bacillati</taxon>
        <taxon>Actinomycetota</taxon>
        <taxon>Actinomycetes</taxon>
        <taxon>Catenulisporales</taxon>
        <taxon>Actinospicaceae</taxon>
        <taxon>Actinospica</taxon>
    </lineage>
</organism>
<keyword evidence="14" id="KW-1185">Reference proteome</keyword>
<feature type="domain" description="Peptidase M48" evidence="12">
    <location>
        <begin position="73"/>
        <end position="268"/>
    </location>
</feature>
<evidence type="ECO:0000256" key="5">
    <source>
        <dbReference type="ARBA" id="ARBA00022801"/>
    </source>
</evidence>
<keyword evidence="5 10" id="KW-0378">Hydrolase</keyword>
<keyword evidence="9" id="KW-0472">Membrane</keyword>
<dbReference type="Gene3D" id="3.30.2010.10">
    <property type="entry name" value="Metalloproteases ('zincins'), catalytic domain"/>
    <property type="match status" value="1"/>
</dbReference>
<dbReference type="Pfam" id="PF01435">
    <property type="entry name" value="Peptidase_M48"/>
    <property type="match status" value="1"/>
</dbReference>
<keyword evidence="4" id="KW-0479">Metal-binding</keyword>
<keyword evidence="3" id="KW-0812">Transmembrane</keyword>
<dbReference type="PANTHER" id="PTHR43221:SF3">
    <property type="entry name" value="SLL1280 PROTEIN"/>
    <property type="match status" value="1"/>
</dbReference>
<evidence type="ECO:0000256" key="4">
    <source>
        <dbReference type="ARBA" id="ARBA00022723"/>
    </source>
</evidence>
<dbReference type="InterPro" id="IPR001915">
    <property type="entry name" value="Peptidase_M48"/>
</dbReference>
<name>A0A941ILH3_9ACTN</name>
<dbReference type="RefSeq" id="WP_212521140.1">
    <property type="nucleotide sequence ID" value="NZ_JAGSOH010000110.1"/>
</dbReference>
<keyword evidence="7" id="KW-1133">Transmembrane helix</keyword>
<dbReference type="CDD" id="cd07325">
    <property type="entry name" value="M48_Ste24p_like"/>
    <property type="match status" value="1"/>
</dbReference>
<feature type="region of interest" description="Disordered" evidence="11">
    <location>
        <begin position="336"/>
        <end position="359"/>
    </location>
</feature>
<evidence type="ECO:0000256" key="6">
    <source>
        <dbReference type="ARBA" id="ARBA00022833"/>
    </source>
</evidence>
<accession>A0A941ILH3</accession>
<reference evidence="13" key="1">
    <citation type="submission" date="2021-04" db="EMBL/GenBank/DDBJ databases">
        <title>Genome based classification of Actinospica acidithermotolerans sp. nov., an actinobacterium isolated from an Indonesian hot spring.</title>
        <authorList>
            <person name="Kusuma A.B."/>
            <person name="Putra K.E."/>
            <person name="Nafisah S."/>
            <person name="Loh J."/>
            <person name="Nouioui I."/>
            <person name="Goodfellow M."/>
        </authorList>
    </citation>
    <scope>NUCLEOTIDE SEQUENCE</scope>
    <source>
        <strain evidence="13">MGRD01-02</strain>
    </source>
</reference>
<protein>
    <submittedName>
        <fullName evidence="13">M48 family metallopeptidase</fullName>
    </submittedName>
</protein>
<keyword evidence="2 10" id="KW-0645">Protease</keyword>
<comment type="cofactor">
    <cofactor evidence="10">
        <name>Zn(2+)</name>
        <dbReference type="ChEBI" id="CHEBI:29105"/>
    </cofactor>
    <text evidence="10">Binds 1 zinc ion per subunit.</text>
</comment>
<keyword evidence="8 10" id="KW-0482">Metalloprotease</keyword>
<evidence type="ECO:0000256" key="8">
    <source>
        <dbReference type="ARBA" id="ARBA00023049"/>
    </source>
</evidence>
<keyword evidence="1" id="KW-1003">Cell membrane</keyword>
<evidence type="ECO:0000256" key="2">
    <source>
        <dbReference type="ARBA" id="ARBA00022670"/>
    </source>
</evidence>
<dbReference type="EMBL" id="JAGSOH010000110">
    <property type="protein sequence ID" value="MBR7830007.1"/>
    <property type="molecule type" value="Genomic_DNA"/>
</dbReference>
<dbReference type="AlphaFoldDB" id="A0A941ILH3"/>
<keyword evidence="6 10" id="KW-0862">Zinc</keyword>
<proteinExistence type="inferred from homology"/>
<evidence type="ECO:0000313" key="14">
    <source>
        <dbReference type="Proteomes" id="UP000676325"/>
    </source>
</evidence>
<dbReference type="GO" id="GO:0046872">
    <property type="term" value="F:metal ion binding"/>
    <property type="evidence" value="ECO:0007669"/>
    <property type="project" value="UniProtKB-KW"/>
</dbReference>
<dbReference type="GO" id="GO:0006508">
    <property type="term" value="P:proteolysis"/>
    <property type="evidence" value="ECO:0007669"/>
    <property type="project" value="UniProtKB-KW"/>
</dbReference>
<dbReference type="Proteomes" id="UP000676325">
    <property type="component" value="Unassembled WGS sequence"/>
</dbReference>
<evidence type="ECO:0000256" key="7">
    <source>
        <dbReference type="ARBA" id="ARBA00022989"/>
    </source>
</evidence>
<comment type="caution">
    <text evidence="13">The sequence shown here is derived from an EMBL/GenBank/DDBJ whole genome shotgun (WGS) entry which is preliminary data.</text>
</comment>
<evidence type="ECO:0000256" key="9">
    <source>
        <dbReference type="ARBA" id="ARBA00023136"/>
    </source>
</evidence>
<dbReference type="PANTHER" id="PTHR43221">
    <property type="entry name" value="PROTEASE HTPX"/>
    <property type="match status" value="1"/>
</dbReference>
<comment type="similarity">
    <text evidence="10">Belongs to the peptidase M48 family.</text>
</comment>
<evidence type="ECO:0000256" key="11">
    <source>
        <dbReference type="SAM" id="MobiDB-lite"/>
    </source>
</evidence>
<dbReference type="GO" id="GO:0004222">
    <property type="term" value="F:metalloendopeptidase activity"/>
    <property type="evidence" value="ECO:0007669"/>
    <property type="project" value="InterPro"/>
</dbReference>